<name>A0AAV4UYR6_CAEEX</name>
<evidence type="ECO:0000313" key="3">
    <source>
        <dbReference type="Proteomes" id="UP001054945"/>
    </source>
</evidence>
<comment type="caution">
    <text evidence="2">The sequence shown here is derived from an EMBL/GenBank/DDBJ whole genome shotgun (WGS) entry which is preliminary data.</text>
</comment>
<dbReference type="EMBL" id="BPLR01013698">
    <property type="protein sequence ID" value="GIY63047.1"/>
    <property type="molecule type" value="Genomic_DNA"/>
</dbReference>
<evidence type="ECO:0000256" key="1">
    <source>
        <dbReference type="SAM" id="MobiDB-lite"/>
    </source>
</evidence>
<sequence>MTTTSQQKLAALKSAHPGEMSLHKDLKFTSSISCCFLQNFGEGGDRSGTTRKSDDKSQKHPCTEKGRERVEKMEYIFLGDKMLKPRKF</sequence>
<feature type="region of interest" description="Disordered" evidence="1">
    <location>
        <begin position="41"/>
        <end position="67"/>
    </location>
</feature>
<feature type="compositionally biased region" description="Basic and acidic residues" evidence="1">
    <location>
        <begin position="51"/>
        <end position="67"/>
    </location>
</feature>
<organism evidence="2 3">
    <name type="scientific">Caerostris extrusa</name>
    <name type="common">Bark spider</name>
    <name type="synonym">Caerostris bankana</name>
    <dbReference type="NCBI Taxonomy" id="172846"/>
    <lineage>
        <taxon>Eukaryota</taxon>
        <taxon>Metazoa</taxon>
        <taxon>Ecdysozoa</taxon>
        <taxon>Arthropoda</taxon>
        <taxon>Chelicerata</taxon>
        <taxon>Arachnida</taxon>
        <taxon>Araneae</taxon>
        <taxon>Araneomorphae</taxon>
        <taxon>Entelegynae</taxon>
        <taxon>Araneoidea</taxon>
        <taxon>Araneidae</taxon>
        <taxon>Caerostris</taxon>
    </lineage>
</organism>
<dbReference type="AlphaFoldDB" id="A0AAV4UYR6"/>
<keyword evidence="3" id="KW-1185">Reference proteome</keyword>
<dbReference type="Proteomes" id="UP001054945">
    <property type="component" value="Unassembled WGS sequence"/>
</dbReference>
<reference evidence="2 3" key="1">
    <citation type="submission" date="2021-06" db="EMBL/GenBank/DDBJ databases">
        <title>Caerostris extrusa draft genome.</title>
        <authorList>
            <person name="Kono N."/>
            <person name="Arakawa K."/>
        </authorList>
    </citation>
    <scope>NUCLEOTIDE SEQUENCE [LARGE SCALE GENOMIC DNA]</scope>
</reference>
<gene>
    <name evidence="2" type="ORF">CEXT_2141</name>
</gene>
<evidence type="ECO:0000313" key="2">
    <source>
        <dbReference type="EMBL" id="GIY63047.1"/>
    </source>
</evidence>
<protein>
    <submittedName>
        <fullName evidence="2">Uncharacterized protein</fullName>
    </submittedName>
</protein>
<proteinExistence type="predicted"/>
<accession>A0AAV4UYR6</accession>